<dbReference type="RefSeq" id="WP_208005258.1">
    <property type="nucleotide sequence ID" value="NZ_JAGDFX010000007.1"/>
</dbReference>
<sequence length="95" mass="10696">MDIFEFERRLLTDIDSNIASATDDQLFAGGYLRGHITLSVAQCEIEGRTHVRDVKARVNNSLNQAILNGELNSEDQTLVESFWTELVAKVEQTRA</sequence>
<dbReference type="Pfam" id="PF08891">
    <property type="entry name" value="YfcL"/>
    <property type="match status" value="1"/>
</dbReference>
<dbReference type="Proteomes" id="UP000664882">
    <property type="component" value="Unassembled WGS sequence"/>
</dbReference>
<protein>
    <submittedName>
        <fullName evidence="1">YfcL family protein</fullName>
    </submittedName>
</protein>
<proteinExistence type="predicted"/>
<reference evidence="1 2" key="1">
    <citation type="submission" date="2021-03" db="EMBL/GenBank/DDBJ databases">
        <title>Oceanisphaera sp. nov., isolated from the intestine.</title>
        <authorList>
            <person name="Zhao L.-H."/>
            <person name="Shi L.-F."/>
        </authorList>
    </citation>
    <scope>NUCLEOTIDE SEQUENCE [LARGE SCALE GENOMIC DNA]</scope>
    <source>
        <strain evidence="1 2">DM8</strain>
    </source>
</reference>
<evidence type="ECO:0000313" key="2">
    <source>
        <dbReference type="Proteomes" id="UP000664882"/>
    </source>
</evidence>
<dbReference type="InterPro" id="IPR014987">
    <property type="entry name" value="UPF_YfcL"/>
</dbReference>
<gene>
    <name evidence="1" type="ORF">J3U76_07060</name>
</gene>
<dbReference type="EMBL" id="JAGDFX010000007">
    <property type="protein sequence ID" value="MBO1519388.1"/>
    <property type="molecule type" value="Genomic_DNA"/>
</dbReference>
<accession>A0ABS3NFN4</accession>
<comment type="caution">
    <text evidence="1">The sequence shown here is derived from an EMBL/GenBank/DDBJ whole genome shotgun (WGS) entry which is preliminary data.</text>
</comment>
<name>A0ABS3NFN4_9GAMM</name>
<organism evidence="1 2">
    <name type="scientific">Oceanisphaera pacifica</name>
    <dbReference type="NCBI Taxonomy" id="2818389"/>
    <lineage>
        <taxon>Bacteria</taxon>
        <taxon>Pseudomonadati</taxon>
        <taxon>Pseudomonadota</taxon>
        <taxon>Gammaproteobacteria</taxon>
        <taxon>Aeromonadales</taxon>
        <taxon>Aeromonadaceae</taxon>
        <taxon>Oceanisphaera</taxon>
    </lineage>
</organism>
<evidence type="ECO:0000313" key="1">
    <source>
        <dbReference type="EMBL" id="MBO1519388.1"/>
    </source>
</evidence>
<keyword evidence="2" id="KW-1185">Reference proteome</keyword>